<dbReference type="KEGG" id="bcai:K788_0004784"/>
<dbReference type="Proteomes" id="UP000019146">
    <property type="component" value="Chromosome 1"/>
</dbReference>
<organism evidence="1 2">
    <name type="scientific">Paraburkholderia caribensis MBA4</name>
    <dbReference type="NCBI Taxonomy" id="1323664"/>
    <lineage>
        <taxon>Bacteria</taxon>
        <taxon>Pseudomonadati</taxon>
        <taxon>Pseudomonadota</taxon>
        <taxon>Betaproteobacteria</taxon>
        <taxon>Burkholderiales</taxon>
        <taxon>Burkholderiaceae</taxon>
        <taxon>Paraburkholderia</taxon>
    </lineage>
</organism>
<dbReference type="EMBL" id="CP012746">
    <property type="protein sequence ID" value="ALL64092.1"/>
    <property type="molecule type" value="Genomic_DNA"/>
</dbReference>
<evidence type="ECO:0000313" key="1">
    <source>
        <dbReference type="EMBL" id="ALL64092.1"/>
    </source>
</evidence>
<protein>
    <submittedName>
        <fullName evidence="1">Uncharacterized protein</fullName>
    </submittedName>
</protein>
<reference evidence="1 2" key="1">
    <citation type="journal article" date="2014" name="Genome Announc.">
        <title>Draft Genome Sequence of the Haloacid-Degrading Burkholderia caribensis Strain MBA4.</title>
        <authorList>
            <person name="Pan Y."/>
            <person name="Kong K.F."/>
            <person name="Tsang J.S."/>
        </authorList>
    </citation>
    <scope>NUCLEOTIDE SEQUENCE [LARGE SCALE GENOMIC DNA]</scope>
    <source>
        <strain evidence="1 2">MBA4</strain>
    </source>
</reference>
<evidence type="ECO:0000313" key="2">
    <source>
        <dbReference type="Proteomes" id="UP000019146"/>
    </source>
</evidence>
<accession>A0A0P0R7Y7</accession>
<sequence>MSLLACVRRKTVFSGAVAAVCLVRRNASAQELAQRGMTTPVFRFAHFP</sequence>
<proteinExistence type="predicted"/>
<gene>
    <name evidence="1" type="ORF">K788_0004784</name>
</gene>
<dbReference type="AlphaFoldDB" id="A0A0P0R7Y7"/>
<name>A0A0P0R7Y7_9BURK</name>